<dbReference type="EnsemblMetazoa" id="Aqu2.1.37423_001">
    <property type="protein sequence ID" value="Aqu2.1.37423_001"/>
    <property type="gene ID" value="Aqu2.1.37423"/>
</dbReference>
<reference evidence="8" key="1">
    <citation type="journal article" date="2010" name="Nature">
        <title>The Amphimedon queenslandica genome and the evolution of animal complexity.</title>
        <authorList>
            <person name="Srivastava M."/>
            <person name="Simakov O."/>
            <person name="Chapman J."/>
            <person name="Fahey B."/>
            <person name="Gauthier M.E."/>
            <person name="Mitros T."/>
            <person name="Richards G.S."/>
            <person name="Conaco C."/>
            <person name="Dacre M."/>
            <person name="Hellsten U."/>
            <person name="Larroux C."/>
            <person name="Putnam N.H."/>
            <person name="Stanke M."/>
            <person name="Adamska M."/>
            <person name="Darling A."/>
            <person name="Degnan S.M."/>
            <person name="Oakley T.H."/>
            <person name="Plachetzki D.C."/>
            <person name="Zhai Y."/>
            <person name="Adamski M."/>
            <person name="Calcino A."/>
            <person name="Cummins S.F."/>
            <person name="Goodstein D.M."/>
            <person name="Harris C."/>
            <person name="Jackson D.J."/>
            <person name="Leys S.P."/>
            <person name="Shu S."/>
            <person name="Woodcroft B.J."/>
            <person name="Vervoort M."/>
            <person name="Kosik K.S."/>
            <person name="Manning G."/>
            <person name="Degnan B.M."/>
            <person name="Rokhsar D.S."/>
        </authorList>
    </citation>
    <scope>NUCLEOTIDE SEQUENCE [LARGE SCALE GENOMIC DNA]</scope>
</reference>
<dbReference type="GO" id="GO:0046982">
    <property type="term" value="F:protein heterodimerization activity"/>
    <property type="evidence" value="ECO:0007669"/>
    <property type="project" value="InterPro"/>
</dbReference>
<dbReference type="EnsemblMetazoa" id="XM_011404298.2">
    <property type="protein sequence ID" value="XP_011402600.1"/>
    <property type="gene ID" value="LOC105312008"/>
</dbReference>
<feature type="domain" description="Transcription factor CBF/NF-Y/archaeal histone" evidence="6">
    <location>
        <begin position="125"/>
        <end position="187"/>
    </location>
</feature>
<dbReference type="Proteomes" id="UP000007879">
    <property type="component" value="Unassembled WGS sequence"/>
</dbReference>
<evidence type="ECO:0000313" key="8">
    <source>
        <dbReference type="Proteomes" id="UP000007879"/>
    </source>
</evidence>
<evidence type="ECO:0000256" key="2">
    <source>
        <dbReference type="ARBA" id="ARBA00023015"/>
    </source>
</evidence>
<name>A0A1X7VBQ7_AMPQE</name>
<evidence type="ECO:0000256" key="3">
    <source>
        <dbReference type="ARBA" id="ARBA00023125"/>
    </source>
</evidence>
<dbReference type="GO" id="GO:0016602">
    <property type="term" value="C:CCAAT-binding factor complex"/>
    <property type="evidence" value="ECO:0007669"/>
    <property type="project" value="InterPro"/>
</dbReference>
<dbReference type="PANTHER" id="PTHR11064:SF9">
    <property type="entry name" value="NUCLEAR TRANSCRIPTION FACTOR Y SUBUNIT BETA"/>
    <property type="match status" value="1"/>
</dbReference>
<reference evidence="7" key="2">
    <citation type="submission" date="2017-05" db="UniProtKB">
        <authorList>
            <consortium name="EnsemblMetazoa"/>
        </authorList>
    </citation>
    <scope>IDENTIFICATION</scope>
</reference>
<dbReference type="GO" id="GO:0000978">
    <property type="term" value="F:RNA polymerase II cis-regulatory region sequence-specific DNA binding"/>
    <property type="evidence" value="ECO:0007669"/>
    <property type="project" value="TreeGrafter"/>
</dbReference>
<dbReference type="Gene3D" id="1.10.20.10">
    <property type="entry name" value="Histone, subunit A"/>
    <property type="match status" value="1"/>
</dbReference>
<dbReference type="InterPro" id="IPR003958">
    <property type="entry name" value="CBFA_NFYB_domain"/>
</dbReference>
<keyword evidence="4" id="KW-0804">Transcription</keyword>
<keyword evidence="8" id="KW-1185">Reference proteome</keyword>
<evidence type="ECO:0000313" key="7">
    <source>
        <dbReference type="EnsemblMetazoa" id="Aqu2.1.37423_001"/>
    </source>
</evidence>
<dbReference type="CDD" id="cd22907">
    <property type="entry name" value="HFD_NFYB"/>
    <property type="match status" value="1"/>
</dbReference>
<comment type="similarity">
    <text evidence="1">Belongs to the NFYB/HAP3 subunit family.</text>
</comment>
<dbReference type="OrthoDB" id="386949at2759"/>
<sequence>MAELGVLDDPMELDPSLRQSRTPGLPTDHTQGYGARDVIRAHIQAGGGVLNSSLRHGGIPLLETDKQHVVHATAIQDALQEDDLNCATPQSLRFDFPSEEELQQPKTRQVVKRPPPAIYRDQDRFVPINNISRTMRNCVPKSGKVSKDAKECMQECVSEFIGFLTSEASDRCIDEKRKTITGDDILFSLSTLGFDCYVDTLQVYLKKYREHLRSDKNDKEYAQGSPSES</sequence>
<dbReference type="InParanoid" id="A0A1X7VBQ7"/>
<dbReference type="Pfam" id="PF00808">
    <property type="entry name" value="CBFD_NFYB_HMF"/>
    <property type="match status" value="1"/>
</dbReference>
<organism evidence="7">
    <name type="scientific">Amphimedon queenslandica</name>
    <name type="common">Sponge</name>
    <dbReference type="NCBI Taxonomy" id="400682"/>
    <lineage>
        <taxon>Eukaryota</taxon>
        <taxon>Metazoa</taxon>
        <taxon>Porifera</taxon>
        <taxon>Demospongiae</taxon>
        <taxon>Heteroscleromorpha</taxon>
        <taxon>Haplosclerida</taxon>
        <taxon>Niphatidae</taxon>
        <taxon>Amphimedon</taxon>
    </lineage>
</organism>
<accession>A0A1X7VBQ7</accession>
<keyword evidence="2" id="KW-0805">Transcription regulation</keyword>
<dbReference type="SUPFAM" id="SSF47113">
    <property type="entry name" value="Histone-fold"/>
    <property type="match status" value="1"/>
</dbReference>
<proteinExistence type="inferred from homology"/>
<gene>
    <name evidence="7" type="primary">105312008</name>
</gene>
<protein>
    <recommendedName>
        <fullName evidence="6">Transcription factor CBF/NF-Y/archaeal histone domain-containing protein</fullName>
    </recommendedName>
</protein>
<dbReference type="eggNOG" id="KOG0869">
    <property type="taxonomic scope" value="Eukaryota"/>
</dbReference>
<evidence type="ECO:0000256" key="1">
    <source>
        <dbReference type="ARBA" id="ARBA00009053"/>
    </source>
</evidence>
<dbReference type="KEGG" id="aqu:105312008"/>
<evidence type="ECO:0000259" key="6">
    <source>
        <dbReference type="Pfam" id="PF00808"/>
    </source>
</evidence>
<evidence type="ECO:0000256" key="5">
    <source>
        <dbReference type="SAM" id="MobiDB-lite"/>
    </source>
</evidence>
<dbReference type="PRINTS" id="PR00615">
    <property type="entry name" value="CCAATSUBUNTA"/>
</dbReference>
<dbReference type="PANTHER" id="PTHR11064">
    <property type="entry name" value="CCAAT-BINDING TRANSCRIPTION FACTOR-RELATED"/>
    <property type="match status" value="1"/>
</dbReference>
<keyword evidence="3" id="KW-0238">DNA-binding</keyword>
<dbReference type="InterPro" id="IPR027113">
    <property type="entry name" value="Transc_fact_NFYB/HAP3"/>
</dbReference>
<dbReference type="GO" id="GO:0001228">
    <property type="term" value="F:DNA-binding transcription activator activity, RNA polymerase II-specific"/>
    <property type="evidence" value="ECO:0007669"/>
    <property type="project" value="InterPro"/>
</dbReference>
<dbReference type="AlphaFoldDB" id="A0A1X7VBQ7"/>
<dbReference type="STRING" id="400682.A0A1X7VBQ7"/>
<dbReference type="InterPro" id="IPR009072">
    <property type="entry name" value="Histone-fold"/>
</dbReference>
<evidence type="ECO:0000256" key="4">
    <source>
        <dbReference type="ARBA" id="ARBA00023163"/>
    </source>
</evidence>
<feature type="region of interest" description="Disordered" evidence="5">
    <location>
        <begin position="1"/>
        <end position="32"/>
    </location>
</feature>